<dbReference type="AlphaFoldDB" id="A0A9Y4JMM8"/>
<organism evidence="4 5">
    <name type="scientific">Stegastes partitus</name>
    <name type="common">bicolor damselfish</name>
    <dbReference type="NCBI Taxonomy" id="144197"/>
    <lineage>
        <taxon>Eukaryota</taxon>
        <taxon>Metazoa</taxon>
        <taxon>Chordata</taxon>
        <taxon>Craniata</taxon>
        <taxon>Vertebrata</taxon>
        <taxon>Euteleostomi</taxon>
        <taxon>Actinopterygii</taxon>
        <taxon>Neopterygii</taxon>
        <taxon>Teleostei</taxon>
        <taxon>Neoteleostei</taxon>
        <taxon>Acanthomorphata</taxon>
        <taxon>Ovalentaria</taxon>
        <taxon>Pomacentridae</taxon>
        <taxon>Stegastes</taxon>
    </lineage>
</organism>
<keyword evidence="2" id="KW-1133">Transmembrane helix</keyword>
<dbReference type="GO" id="GO:0050853">
    <property type="term" value="P:B cell receptor signaling pathway"/>
    <property type="evidence" value="ECO:0007669"/>
    <property type="project" value="TreeGrafter"/>
</dbReference>
<proteinExistence type="predicted"/>
<dbReference type="Proteomes" id="UP000694891">
    <property type="component" value="Unplaced"/>
</dbReference>
<evidence type="ECO:0000313" key="4">
    <source>
        <dbReference type="Proteomes" id="UP000694891"/>
    </source>
</evidence>
<feature type="transmembrane region" description="Helical" evidence="2">
    <location>
        <begin position="135"/>
        <end position="157"/>
    </location>
</feature>
<dbReference type="InterPro" id="IPR033549">
    <property type="entry name" value="NFAM1"/>
</dbReference>
<accession>A0A9Y4JMM8</accession>
<dbReference type="CTD" id="150372"/>
<evidence type="ECO:0000313" key="5">
    <source>
        <dbReference type="RefSeq" id="XP_008275588.1"/>
    </source>
</evidence>
<dbReference type="GO" id="GO:0050861">
    <property type="term" value="P:positive regulation of B cell receptor signaling pathway"/>
    <property type="evidence" value="ECO:0007669"/>
    <property type="project" value="InterPro"/>
</dbReference>
<feature type="signal peptide" evidence="3">
    <location>
        <begin position="1"/>
        <end position="27"/>
    </location>
</feature>
<gene>
    <name evidence="5" type="primary">nfam1</name>
</gene>
<feature type="region of interest" description="Disordered" evidence="1">
    <location>
        <begin position="218"/>
        <end position="257"/>
    </location>
</feature>
<dbReference type="PANTHER" id="PTHR35680:SF1">
    <property type="entry name" value="NFAT ACTIVATION MOLECULE 1"/>
    <property type="match status" value="1"/>
</dbReference>
<dbReference type="GO" id="GO:0045577">
    <property type="term" value="P:regulation of B cell differentiation"/>
    <property type="evidence" value="ECO:0007669"/>
    <property type="project" value="InterPro"/>
</dbReference>
<keyword evidence="2" id="KW-0812">Transmembrane</keyword>
<name>A0A9Y4JMM8_9TELE</name>
<feature type="compositionally biased region" description="Basic and acidic residues" evidence="1">
    <location>
        <begin position="170"/>
        <end position="189"/>
    </location>
</feature>
<keyword evidence="4" id="KW-1185">Reference proteome</keyword>
<dbReference type="GO" id="GO:0045121">
    <property type="term" value="C:membrane raft"/>
    <property type="evidence" value="ECO:0007669"/>
    <property type="project" value="TreeGrafter"/>
</dbReference>
<dbReference type="InterPro" id="IPR013783">
    <property type="entry name" value="Ig-like_fold"/>
</dbReference>
<feature type="chain" id="PRO_5041378721" evidence="3">
    <location>
        <begin position="28"/>
        <end position="265"/>
    </location>
</feature>
<reference evidence="5" key="1">
    <citation type="submission" date="2025-08" db="UniProtKB">
        <authorList>
            <consortium name="RefSeq"/>
        </authorList>
    </citation>
    <scope>IDENTIFICATION</scope>
</reference>
<dbReference type="PANTHER" id="PTHR35680">
    <property type="entry name" value="NFAT ACTIVATION MOLECULE 1"/>
    <property type="match status" value="1"/>
</dbReference>
<feature type="region of interest" description="Disordered" evidence="1">
    <location>
        <begin position="170"/>
        <end position="194"/>
    </location>
</feature>
<dbReference type="Gene3D" id="2.60.40.10">
    <property type="entry name" value="Immunoglobulins"/>
    <property type="match status" value="1"/>
</dbReference>
<protein>
    <submittedName>
        <fullName evidence="5">NFAT activation molecule 1 isoform X1</fullName>
    </submittedName>
</protein>
<dbReference type="GO" id="GO:0001819">
    <property type="term" value="P:positive regulation of cytokine production"/>
    <property type="evidence" value="ECO:0007669"/>
    <property type="project" value="InterPro"/>
</dbReference>
<keyword evidence="3" id="KW-0732">Signal</keyword>
<evidence type="ECO:0000256" key="3">
    <source>
        <dbReference type="SAM" id="SignalP"/>
    </source>
</evidence>
<dbReference type="RefSeq" id="XP_008275588.1">
    <property type="nucleotide sequence ID" value="XM_008277366.1"/>
</dbReference>
<evidence type="ECO:0000256" key="2">
    <source>
        <dbReference type="SAM" id="Phobius"/>
    </source>
</evidence>
<keyword evidence="2" id="KW-0472">Membrane</keyword>
<evidence type="ECO:0000256" key="1">
    <source>
        <dbReference type="SAM" id="MobiDB-lite"/>
    </source>
</evidence>
<dbReference type="GO" id="GO:0004888">
    <property type="term" value="F:transmembrane signaling receptor activity"/>
    <property type="evidence" value="ECO:0007669"/>
    <property type="project" value="InterPro"/>
</dbReference>
<sequence>MDSQQFRHLFFMFTWIFVLPLPPVCSGMNTPKMQLENTVFVAFSGENLSISCELKKPANQTRAMLKCFGPHRLIYQHDISATAGEPRTDPLQLVLKNLTDSGEYHCQYETAKVYFYLRVRGEGYKEARMSSYTELITVASFTGVLLIFSVIGSVHVFRGYWKERITEGGDKAKTGRKQKENREERKKEDMDEDNVDVMAAQSTSFYASLEARPRSIYDVLDHSTASREPDRKKANPKKKNPQKPKVAQTTEQQDEGMFECVYENF</sequence>
<feature type="compositionally biased region" description="Basic and acidic residues" evidence="1">
    <location>
        <begin position="218"/>
        <end position="233"/>
    </location>
</feature>